<dbReference type="Proteomes" id="UP000030765">
    <property type="component" value="Unassembled WGS sequence"/>
</dbReference>
<reference evidence="2 4" key="1">
    <citation type="journal article" date="2014" name="BMC Genomics">
        <title>Genome sequence of Anopheles sinensis provides insight into genetics basis of mosquito competence for malaria parasites.</title>
        <authorList>
            <person name="Zhou D."/>
            <person name="Zhang D."/>
            <person name="Ding G."/>
            <person name="Shi L."/>
            <person name="Hou Q."/>
            <person name="Ye Y."/>
            <person name="Xu Y."/>
            <person name="Zhou H."/>
            <person name="Xiong C."/>
            <person name="Li S."/>
            <person name="Yu J."/>
            <person name="Hong S."/>
            <person name="Yu X."/>
            <person name="Zou P."/>
            <person name="Chen C."/>
            <person name="Chang X."/>
            <person name="Wang W."/>
            <person name="Lv Y."/>
            <person name="Sun Y."/>
            <person name="Ma L."/>
            <person name="Shen B."/>
            <person name="Zhu C."/>
        </authorList>
    </citation>
    <scope>NUCLEOTIDE SEQUENCE [LARGE SCALE GENOMIC DNA]</scope>
</reference>
<gene>
    <name evidence="2" type="ORF">ZHAS_00011160</name>
</gene>
<feature type="region of interest" description="Disordered" evidence="1">
    <location>
        <begin position="54"/>
        <end position="77"/>
    </location>
</feature>
<organism evidence="2">
    <name type="scientific">Anopheles sinensis</name>
    <name type="common">Mosquito</name>
    <dbReference type="NCBI Taxonomy" id="74873"/>
    <lineage>
        <taxon>Eukaryota</taxon>
        <taxon>Metazoa</taxon>
        <taxon>Ecdysozoa</taxon>
        <taxon>Arthropoda</taxon>
        <taxon>Hexapoda</taxon>
        <taxon>Insecta</taxon>
        <taxon>Pterygota</taxon>
        <taxon>Neoptera</taxon>
        <taxon>Endopterygota</taxon>
        <taxon>Diptera</taxon>
        <taxon>Nematocera</taxon>
        <taxon>Culicoidea</taxon>
        <taxon>Culicidae</taxon>
        <taxon>Anophelinae</taxon>
        <taxon>Anopheles</taxon>
    </lineage>
</organism>
<proteinExistence type="predicted"/>
<evidence type="ECO:0000313" key="3">
    <source>
        <dbReference type="EnsemblMetazoa" id="ASIC011160-PA"/>
    </source>
</evidence>
<protein>
    <submittedName>
        <fullName evidence="2 3">Uncharacterized protein</fullName>
    </submittedName>
</protein>
<evidence type="ECO:0000256" key="1">
    <source>
        <dbReference type="SAM" id="MobiDB-lite"/>
    </source>
</evidence>
<dbReference type="EMBL" id="ATLV01018802">
    <property type="status" value="NOT_ANNOTATED_CDS"/>
    <property type="molecule type" value="Genomic_DNA"/>
</dbReference>
<sequence>MKNRIQTKPNELTRRPIALDSTSSHWSNRFPWQGCCTERRMNLAFASASDFAVDTNTTGTAGQGRPPSDGSSLHIAS</sequence>
<name>A0A084VZH0_ANOSI</name>
<dbReference type="EnsemblMetazoa" id="ASIC011160-RA">
    <property type="protein sequence ID" value="ASIC011160-PA"/>
    <property type="gene ID" value="ASIC011160"/>
</dbReference>
<keyword evidence="4" id="KW-1185">Reference proteome</keyword>
<feature type="compositionally biased region" description="Polar residues" evidence="1">
    <location>
        <begin position="1"/>
        <end position="10"/>
    </location>
</feature>
<dbReference type="VEuPathDB" id="VectorBase:ASIC011160"/>
<feature type="region of interest" description="Disordered" evidence="1">
    <location>
        <begin position="1"/>
        <end position="23"/>
    </location>
</feature>
<dbReference type="EMBL" id="KE525248">
    <property type="protein sequence ID" value="KFB43364.1"/>
    <property type="molecule type" value="Genomic_DNA"/>
</dbReference>
<evidence type="ECO:0000313" key="2">
    <source>
        <dbReference type="EMBL" id="KFB43364.1"/>
    </source>
</evidence>
<evidence type="ECO:0000313" key="4">
    <source>
        <dbReference type="Proteomes" id="UP000030765"/>
    </source>
</evidence>
<reference evidence="3" key="2">
    <citation type="submission" date="2020-05" db="UniProtKB">
        <authorList>
            <consortium name="EnsemblMetazoa"/>
        </authorList>
    </citation>
    <scope>IDENTIFICATION</scope>
</reference>
<accession>A0A084VZH0</accession>
<dbReference type="AlphaFoldDB" id="A0A084VZH0"/>